<proteinExistence type="predicted"/>
<evidence type="ECO:0000256" key="2">
    <source>
        <dbReference type="ARBA" id="ARBA00012438"/>
    </source>
</evidence>
<dbReference type="SMART" id="SM00448">
    <property type="entry name" value="REC"/>
    <property type="match status" value="1"/>
</dbReference>
<comment type="catalytic activity">
    <reaction evidence="1">
        <text>ATP + protein L-histidine = ADP + protein N-phospho-L-histidine.</text>
        <dbReference type="EC" id="2.7.13.3"/>
    </reaction>
</comment>
<dbReference type="STRING" id="1817772.A2527_00350"/>
<feature type="modified residue" description="4-aspartylphosphate" evidence="3">
    <location>
        <position position="58"/>
    </location>
</feature>
<feature type="coiled-coil region" evidence="4">
    <location>
        <begin position="129"/>
        <end position="156"/>
    </location>
</feature>
<dbReference type="Proteomes" id="UP000178449">
    <property type="component" value="Unassembled WGS sequence"/>
</dbReference>
<dbReference type="InterPro" id="IPR003594">
    <property type="entry name" value="HATPase_dom"/>
</dbReference>
<dbReference type="GO" id="GO:0000160">
    <property type="term" value="P:phosphorelay signal transduction system"/>
    <property type="evidence" value="ECO:0007669"/>
    <property type="project" value="InterPro"/>
</dbReference>
<keyword evidence="3" id="KW-0597">Phosphoprotein</keyword>
<dbReference type="SMART" id="SM00086">
    <property type="entry name" value="PAC"/>
    <property type="match status" value="1"/>
</dbReference>
<dbReference type="GO" id="GO:0004673">
    <property type="term" value="F:protein histidine kinase activity"/>
    <property type="evidence" value="ECO:0007669"/>
    <property type="project" value="UniProtKB-EC"/>
</dbReference>
<feature type="domain" description="Histidine kinase" evidence="5">
    <location>
        <begin position="403"/>
        <end position="651"/>
    </location>
</feature>
<dbReference type="CDD" id="cd17536">
    <property type="entry name" value="REC_YesN-like"/>
    <property type="match status" value="1"/>
</dbReference>
<keyword evidence="4" id="KW-0175">Coiled coil</keyword>
<dbReference type="PANTHER" id="PTHR43065">
    <property type="entry name" value="SENSOR HISTIDINE KINASE"/>
    <property type="match status" value="1"/>
</dbReference>
<sequence>MRTDILVVDDDLIFHQLYKAHFAPEVKEGRYRIFDAHYGEEALGLLSKEPGIELVISDLQMPGMDGLELMAQIRKTRPDLPVIVASAFGELTNIRQAMNQGAFDFINKPVDFADLKQTVEKAIKSVAQRRALKAAKQKAETELSRLERTLEQVSGGLFLLDPATFKFVYANLRGLEILGLPLNELLNQDLSFLLGPAGLSAQLNALAQLQAGSIPRVEVECRYATQGNEPQPYEAVIQYAQMGLDEKRLVLNLWNISKRKLLQQKHQMLAKAIEQVKDHIMITDQDNHIQFVNPTFEKDTGYSLEEIEGKNPSILKSDRHQPQFYQRLWEQILSGRSWEGELINKKKDGSFYWAESTISPVFGEDGKIVNFVQVARDRTKERALKAQLLQSQKMESIGTLAGGIAHEINNPIGFVYSNLGSLQEYLVDFMDLLKLYHGLEVFVDTSDKKIKQVIDEIEAKKKEVDLEFLLSDLPGLVSDTLEGAERVRGIVQNLKDFSHVDSAILEPTDLNEGLKKTLKLLAAELKYKVELKTEFGLLKMVDGFPQQLNQVFLNLILNAAQSIETKGTISITTEMDKDFAVIKIKDTGCGISEENLSRLFEPFFTTKDVGKGTGLGLAVSYNIIKKHQGKILVDSKLGVGTQFTLRLPLHPKLINEA</sequence>
<evidence type="ECO:0000259" key="5">
    <source>
        <dbReference type="PROSITE" id="PS50109"/>
    </source>
</evidence>
<feature type="domain" description="PAC" evidence="8">
    <location>
        <begin position="336"/>
        <end position="390"/>
    </location>
</feature>
<dbReference type="EC" id="2.7.13.3" evidence="2"/>
<dbReference type="InterPro" id="IPR011006">
    <property type="entry name" value="CheY-like_superfamily"/>
</dbReference>
<dbReference type="CDD" id="cd00130">
    <property type="entry name" value="PAS"/>
    <property type="match status" value="2"/>
</dbReference>
<dbReference type="Gene3D" id="3.30.450.20">
    <property type="entry name" value="PAS domain"/>
    <property type="match status" value="2"/>
</dbReference>
<dbReference type="InterPro" id="IPR000700">
    <property type="entry name" value="PAS-assoc_C"/>
</dbReference>
<evidence type="ECO:0000259" key="6">
    <source>
        <dbReference type="PROSITE" id="PS50110"/>
    </source>
</evidence>
<dbReference type="SUPFAM" id="SSF55874">
    <property type="entry name" value="ATPase domain of HSP90 chaperone/DNA topoisomerase II/histidine kinase"/>
    <property type="match status" value="1"/>
</dbReference>
<dbReference type="Pfam" id="PF00072">
    <property type="entry name" value="Response_reg"/>
    <property type="match status" value="1"/>
</dbReference>
<feature type="domain" description="Response regulatory" evidence="6">
    <location>
        <begin position="4"/>
        <end position="123"/>
    </location>
</feature>
<feature type="domain" description="PAS" evidence="7">
    <location>
        <begin position="142"/>
        <end position="213"/>
    </location>
</feature>
<dbReference type="EMBL" id="MFNE01000008">
    <property type="protein sequence ID" value="OGG96864.1"/>
    <property type="molecule type" value="Genomic_DNA"/>
</dbReference>
<dbReference type="SMART" id="SM00387">
    <property type="entry name" value="HATPase_c"/>
    <property type="match status" value="1"/>
</dbReference>
<dbReference type="InterPro" id="IPR004358">
    <property type="entry name" value="Sig_transdc_His_kin-like_C"/>
</dbReference>
<dbReference type="InterPro" id="IPR001610">
    <property type="entry name" value="PAC"/>
</dbReference>
<gene>
    <name evidence="9" type="ORF">A2527_00350</name>
</gene>
<evidence type="ECO:0000259" key="7">
    <source>
        <dbReference type="PROSITE" id="PS50112"/>
    </source>
</evidence>
<dbReference type="InterPro" id="IPR001789">
    <property type="entry name" value="Sig_transdc_resp-reg_receiver"/>
</dbReference>
<dbReference type="PRINTS" id="PR00344">
    <property type="entry name" value="BCTRLSENSOR"/>
</dbReference>
<dbReference type="PROSITE" id="PS50113">
    <property type="entry name" value="PAC"/>
    <property type="match status" value="1"/>
</dbReference>
<dbReference type="SUPFAM" id="SSF52172">
    <property type="entry name" value="CheY-like"/>
    <property type="match status" value="1"/>
</dbReference>
<evidence type="ECO:0000259" key="8">
    <source>
        <dbReference type="PROSITE" id="PS50113"/>
    </source>
</evidence>
<dbReference type="PANTHER" id="PTHR43065:SF50">
    <property type="entry name" value="HISTIDINE KINASE"/>
    <property type="match status" value="1"/>
</dbReference>
<evidence type="ECO:0000313" key="10">
    <source>
        <dbReference type="Proteomes" id="UP000178449"/>
    </source>
</evidence>
<dbReference type="InterPro" id="IPR035965">
    <property type="entry name" value="PAS-like_dom_sf"/>
</dbReference>
<dbReference type="PROSITE" id="PS50109">
    <property type="entry name" value="HIS_KIN"/>
    <property type="match status" value="1"/>
</dbReference>
<dbReference type="Pfam" id="PF13188">
    <property type="entry name" value="PAS_8"/>
    <property type="match status" value="1"/>
</dbReference>
<feature type="domain" description="PAS" evidence="7">
    <location>
        <begin position="265"/>
        <end position="311"/>
    </location>
</feature>
<dbReference type="Pfam" id="PF02518">
    <property type="entry name" value="HATPase_c"/>
    <property type="match status" value="1"/>
</dbReference>
<dbReference type="SUPFAM" id="SSF55785">
    <property type="entry name" value="PYP-like sensor domain (PAS domain)"/>
    <property type="match status" value="2"/>
</dbReference>
<comment type="caution">
    <text evidence="9">The sequence shown here is derived from an EMBL/GenBank/DDBJ whole genome shotgun (WGS) entry which is preliminary data.</text>
</comment>
<name>A0A1F6GFH7_9PROT</name>
<evidence type="ECO:0000313" key="9">
    <source>
        <dbReference type="EMBL" id="OGG96864.1"/>
    </source>
</evidence>
<dbReference type="PROSITE" id="PS50112">
    <property type="entry name" value="PAS"/>
    <property type="match status" value="2"/>
</dbReference>
<dbReference type="Pfam" id="PF13426">
    <property type="entry name" value="PAS_9"/>
    <property type="match status" value="1"/>
</dbReference>
<dbReference type="InterPro" id="IPR000014">
    <property type="entry name" value="PAS"/>
</dbReference>
<dbReference type="AlphaFoldDB" id="A0A1F6GFH7"/>
<evidence type="ECO:0000256" key="1">
    <source>
        <dbReference type="ARBA" id="ARBA00000085"/>
    </source>
</evidence>
<protein>
    <recommendedName>
        <fullName evidence="2">histidine kinase</fullName>
        <ecNumber evidence="2">2.7.13.3</ecNumber>
    </recommendedName>
</protein>
<organism evidence="9 10">
    <name type="scientific">Candidatus Lambdaproteobacteria bacterium RIFOXYD2_FULL_50_16</name>
    <dbReference type="NCBI Taxonomy" id="1817772"/>
    <lineage>
        <taxon>Bacteria</taxon>
        <taxon>Pseudomonadati</taxon>
        <taxon>Pseudomonadota</taxon>
        <taxon>Candidatus Lambdaproteobacteria</taxon>
    </lineage>
</organism>
<evidence type="ECO:0000256" key="3">
    <source>
        <dbReference type="PROSITE-ProRule" id="PRU00169"/>
    </source>
</evidence>
<dbReference type="Gene3D" id="1.10.287.130">
    <property type="match status" value="1"/>
</dbReference>
<dbReference type="InterPro" id="IPR005467">
    <property type="entry name" value="His_kinase_dom"/>
</dbReference>
<reference evidence="9 10" key="1">
    <citation type="journal article" date="2016" name="Nat. Commun.">
        <title>Thousands of microbial genomes shed light on interconnected biogeochemical processes in an aquifer system.</title>
        <authorList>
            <person name="Anantharaman K."/>
            <person name="Brown C.T."/>
            <person name="Hug L.A."/>
            <person name="Sharon I."/>
            <person name="Castelle C.J."/>
            <person name="Probst A.J."/>
            <person name="Thomas B.C."/>
            <person name="Singh A."/>
            <person name="Wilkins M.J."/>
            <person name="Karaoz U."/>
            <person name="Brodie E.L."/>
            <person name="Williams K.H."/>
            <person name="Hubbard S.S."/>
            <person name="Banfield J.F."/>
        </authorList>
    </citation>
    <scope>NUCLEOTIDE SEQUENCE [LARGE SCALE GENOMIC DNA]</scope>
</reference>
<evidence type="ECO:0000256" key="4">
    <source>
        <dbReference type="SAM" id="Coils"/>
    </source>
</evidence>
<dbReference type="Gene3D" id="3.30.565.10">
    <property type="entry name" value="Histidine kinase-like ATPase, C-terminal domain"/>
    <property type="match status" value="1"/>
</dbReference>
<dbReference type="Gene3D" id="3.40.50.2300">
    <property type="match status" value="1"/>
</dbReference>
<accession>A0A1F6GFH7</accession>
<dbReference type="PROSITE" id="PS50110">
    <property type="entry name" value="RESPONSE_REGULATORY"/>
    <property type="match status" value="1"/>
</dbReference>
<dbReference type="InterPro" id="IPR036890">
    <property type="entry name" value="HATPase_C_sf"/>
</dbReference>
<dbReference type="SMART" id="SM00091">
    <property type="entry name" value="PAS"/>
    <property type="match status" value="2"/>
</dbReference>
<dbReference type="NCBIfam" id="TIGR00229">
    <property type="entry name" value="sensory_box"/>
    <property type="match status" value="1"/>
</dbReference>